<evidence type="ECO:0008006" key="4">
    <source>
        <dbReference type="Google" id="ProtNLM"/>
    </source>
</evidence>
<protein>
    <recommendedName>
        <fullName evidence="4">ArnR1-like winged helix-turn-helix domain-containing protein</fullName>
    </recommendedName>
</protein>
<name>A0ABY6HN54_9ARCH</name>
<feature type="region of interest" description="Disordered" evidence="1">
    <location>
        <begin position="106"/>
        <end position="131"/>
    </location>
</feature>
<accession>A0ABY6HN54</accession>
<proteinExistence type="predicted"/>
<organism evidence="2 3">
    <name type="scientific">Candidatus Lokiarchaeum ossiferum</name>
    <dbReference type="NCBI Taxonomy" id="2951803"/>
    <lineage>
        <taxon>Archaea</taxon>
        <taxon>Promethearchaeati</taxon>
        <taxon>Promethearchaeota</taxon>
        <taxon>Promethearchaeia</taxon>
        <taxon>Promethearchaeales</taxon>
        <taxon>Promethearchaeaceae</taxon>
        <taxon>Candidatus Lokiarchaeum</taxon>
    </lineage>
</organism>
<keyword evidence="3" id="KW-1185">Reference proteome</keyword>
<dbReference type="Proteomes" id="UP001208689">
    <property type="component" value="Chromosome"/>
</dbReference>
<dbReference type="EMBL" id="CP104013">
    <property type="protein sequence ID" value="UYP44927.1"/>
    <property type="molecule type" value="Genomic_DNA"/>
</dbReference>
<gene>
    <name evidence="2" type="ORF">NEF87_001212</name>
</gene>
<evidence type="ECO:0000256" key="1">
    <source>
        <dbReference type="SAM" id="MobiDB-lite"/>
    </source>
</evidence>
<reference evidence="2" key="1">
    <citation type="submission" date="2022-09" db="EMBL/GenBank/DDBJ databases">
        <title>Actin cytoskeleton and complex cell architecture in an #Asgard archaeon.</title>
        <authorList>
            <person name="Ponce Toledo R.I."/>
            <person name="Schleper C."/>
            <person name="Rodrigues Oliveira T."/>
            <person name="Wollweber F."/>
            <person name="Xu J."/>
            <person name="Rittmann S."/>
            <person name="Klingl A."/>
            <person name="Pilhofer M."/>
        </authorList>
    </citation>
    <scope>NUCLEOTIDE SEQUENCE</scope>
    <source>
        <strain evidence="2">B-35</strain>
    </source>
</reference>
<evidence type="ECO:0000313" key="2">
    <source>
        <dbReference type="EMBL" id="UYP44927.1"/>
    </source>
</evidence>
<sequence>MSQKFVDDLSDDYKKKTFEFLKFHYGVVKRTGMPYAREFATIDFLTDSATIGFNYEGAEKYLNLLQDNNILDYDQHGAFPGTRITKKGESVLKILAEEFDPSMLNIFTDSKSSPTKSRDSSESKEKYVQKPPQMHVWGKTQDLSQHPILKELNITEDLIYRFLKFQIGVIRRTGVPYLRELVAEDFLGDMEHLSFKQTSEFLEVLIKDGYNEYDQWGAFPGTGITKKGREYFEFLAKKLGKELS</sequence>
<evidence type="ECO:0000313" key="3">
    <source>
        <dbReference type="Proteomes" id="UP001208689"/>
    </source>
</evidence>
<feature type="compositionally biased region" description="Basic and acidic residues" evidence="1">
    <location>
        <begin position="116"/>
        <end position="128"/>
    </location>
</feature>